<evidence type="ECO:0000313" key="1">
    <source>
        <dbReference type="EMBL" id="KUM50084.1"/>
    </source>
</evidence>
<accession>A0A101M353</accession>
<keyword evidence="1" id="KW-0496">Mitochondrion</keyword>
<comment type="caution">
    <text evidence="1">The sequence shown here is derived from an EMBL/GenBank/DDBJ whole genome shotgun (WGS) entry which is preliminary data.</text>
</comment>
<gene>
    <name evidence="1" type="ORF">ABT39_MTgene3312</name>
</gene>
<name>A0A101M353_PICGL</name>
<reference evidence="1" key="1">
    <citation type="journal article" date="2015" name="Genome Biol. Evol.">
        <title>Organellar Genomes of White Spruce (Picea glauca): Assembly and Annotation.</title>
        <authorList>
            <person name="Jackman S.D."/>
            <person name="Warren R.L."/>
            <person name="Gibb E.A."/>
            <person name="Vandervalk B.P."/>
            <person name="Mohamadi H."/>
            <person name="Chu J."/>
            <person name="Raymond A."/>
            <person name="Pleasance S."/>
            <person name="Coope R."/>
            <person name="Wildung M.R."/>
            <person name="Ritland C.E."/>
            <person name="Bousquet J."/>
            <person name="Jones S.J."/>
            <person name="Bohlmann J."/>
            <person name="Birol I."/>
        </authorList>
    </citation>
    <scope>NUCLEOTIDE SEQUENCE [LARGE SCALE GENOMIC DNA]</scope>
    <source>
        <tissue evidence="1">Flushing bud</tissue>
    </source>
</reference>
<proteinExistence type="predicted"/>
<organism evidence="1">
    <name type="scientific">Picea glauca</name>
    <name type="common">White spruce</name>
    <name type="synonym">Pinus glauca</name>
    <dbReference type="NCBI Taxonomy" id="3330"/>
    <lineage>
        <taxon>Eukaryota</taxon>
        <taxon>Viridiplantae</taxon>
        <taxon>Streptophyta</taxon>
        <taxon>Embryophyta</taxon>
        <taxon>Tracheophyta</taxon>
        <taxon>Spermatophyta</taxon>
        <taxon>Pinopsida</taxon>
        <taxon>Pinidae</taxon>
        <taxon>Conifers I</taxon>
        <taxon>Pinales</taxon>
        <taxon>Pinaceae</taxon>
        <taxon>Picea</taxon>
    </lineage>
</organism>
<geneLocation type="mitochondrion" evidence="1"/>
<dbReference type="EMBL" id="LKAM01000002">
    <property type="protein sequence ID" value="KUM50084.1"/>
    <property type="molecule type" value="Genomic_DNA"/>
</dbReference>
<protein>
    <submittedName>
        <fullName evidence="1">Uncharacterized protein</fullName>
    </submittedName>
</protein>
<dbReference type="AlphaFoldDB" id="A0A101M353"/>
<sequence length="74" mass="8938">MAFYIGHFMDLRDGLIVRPYYTLYHWIYVLRIPLGQFRVGSHRLRVDVDHQIDPLDRICQLCHLWEVYTLGGLY</sequence>